<dbReference type="HOGENOM" id="CLU_2642244_0_0_1"/>
<proteinExistence type="predicted"/>
<dbReference type="Gramene" id="BGIOSGA000708-TA">
    <property type="protein sequence ID" value="BGIOSGA000708-PA"/>
    <property type="gene ID" value="BGIOSGA000708"/>
</dbReference>
<evidence type="ECO:0000313" key="2">
    <source>
        <dbReference type="Proteomes" id="UP000007015"/>
    </source>
</evidence>
<gene>
    <name evidence="1" type="ORF">OsI_03970</name>
</gene>
<protein>
    <submittedName>
        <fullName evidence="1">Uncharacterized protein</fullName>
    </submittedName>
</protein>
<evidence type="ECO:0000313" key="1">
    <source>
        <dbReference type="EMBL" id="EEC71590.1"/>
    </source>
</evidence>
<dbReference type="Proteomes" id="UP000007015">
    <property type="component" value="Chromosome 1"/>
</dbReference>
<organism evidence="1 2">
    <name type="scientific">Oryza sativa subsp. indica</name>
    <name type="common">Rice</name>
    <dbReference type="NCBI Taxonomy" id="39946"/>
    <lineage>
        <taxon>Eukaryota</taxon>
        <taxon>Viridiplantae</taxon>
        <taxon>Streptophyta</taxon>
        <taxon>Embryophyta</taxon>
        <taxon>Tracheophyta</taxon>
        <taxon>Spermatophyta</taxon>
        <taxon>Magnoliopsida</taxon>
        <taxon>Liliopsida</taxon>
        <taxon>Poales</taxon>
        <taxon>Poaceae</taxon>
        <taxon>BOP clade</taxon>
        <taxon>Oryzoideae</taxon>
        <taxon>Oryzeae</taxon>
        <taxon>Oryzinae</taxon>
        <taxon>Oryza</taxon>
        <taxon>Oryza sativa</taxon>
    </lineage>
</organism>
<reference evidence="1 2" key="1">
    <citation type="journal article" date="2005" name="PLoS Biol.">
        <title>The genomes of Oryza sativa: a history of duplications.</title>
        <authorList>
            <person name="Yu J."/>
            <person name="Wang J."/>
            <person name="Lin W."/>
            <person name="Li S."/>
            <person name="Li H."/>
            <person name="Zhou J."/>
            <person name="Ni P."/>
            <person name="Dong W."/>
            <person name="Hu S."/>
            <person name="Zeng C."/>
            <person name="Zhang J."/>
            <person name="Zhang Y."/>
            <person name="Li R."/>
            <person name="Xu Z."/>
            <person name="Li S."/>
            <person name="Li X."/>
            <person name="Zheng H."/>
            <person name="Cong L."/>
            <person name="Lin L."/>
            <person name="Yin J."/>
            <person name="Geng J."/>
            <person name="Li G."/>
            <person name="Shi J."/>
            <person name="Liu J."/>
            <person name="Lv H."/>
            <person name="Li J."/>
            <person name="Wang J."/>
            <person name="Deng Y."/>
            <person name="Ran L."/>
            <person name="Shi X."/>
            <person name="Wang X."/>
            <person name="Wu Q."/>
            <person name="Li C."/>
            <person name="Ren X."/>
            <person name="Wang J."/>
            <person name="Wang X."/>
            <person name="Li D."/>
            <person name="Liu D."/>
            <person name="Zhang X."/>
            <person name="Ji Z."/>
            <person name="Zhao W."/>
            <person name="Sun Y."/>
            <person name="Zhang Z."/>
            <person name="Bao J."/>
            <person name="Han Y."/>
            <person name="Dong L."/>
            <person name="Ji J."/>
            <person name="Chen P."/>
            <person name="Wu S."/>
            <person name="Liu J."/>
            <person name="Xiao Y."/>
            <person name="Bu D."/>
            <person name="Tan J."/>
            <person name="Yang L."/>
            <person name="Ye C."/>
            <person name="Zhang J."/>
            <person name="Xu J."/>
            <person name="Zhou Y."/>
            <person name="Yu Y."/>
            <person name="Zhang B."/>
            <person name="Zhuang S."/>
            <person name="Wei H."/>
            <person name="Liu B."/>
            <person name="Lei M."/>
            <person name="Yu H."/>
            <person name="Li Y."/>
            <person name="Xu H."/>
            <person name="Wei S."/>
            <person name="He X."/>
            <person name="Fang L."/>
            <person name="Zhang Z."/>
            <person name="Zhang Y."/>
            <person name="Huang X."/>
            <person name="Su Z."/>
            <person name="Tong W."/>
            <person name="Li J."/>
            <person name="Tong Z."/>
            <person name="Li S."/>
            <person name="Ye J."/>
            <person name="Wang L."/>
            <person name="Fang L."/>
            <person name="Lei T."/>
            <person name="Chen C."/>
            <person name="Chen H."/>
            <person name="Xu Z."/>
            <person name="Li H."/>
            <person name="Huang H."/>
            <person name="Zhang F."/>
            <person name="Xu H."/>
            <person name="Li N."/>
            <person name="Zhao C."/>
            <person name="Li S."/>
            <person name="Dong L."/>
            <person name="Huang Y."/>
            <person name="Li L."/>
            <person name="Xi Y."/>
            <person name="Qi Q."/>
            <person name="Li W."/>
            <person name="Zhang B."/>
            <person name="Hu W."/>
            <person name="Zhang Y."/>
            <person name="Tian X."/>
            <person name="Jiao Y."/>
            <person name="Liang X."/>
            <person name="Jin J."/>
            <person name="Gao L."/>
            <person name="Zheng W."/>
            <person name="Hao B."/>
            <person name="Liu S."/>
            <person name="Wang W."/>
            <person name="Yuan L."/>
            <person name="Cao M."/>
            <person name="McDermott J."/>
            <person name="Samudrala R."/>
            <person name="Wang J."/>
            <person name="Wong G.K."/>
            <person name="Yang H."/>
        </authorList>
    </citation>
    <scope>NUCLEOTIDE SEQUENCE [LARGE SCALE GENOMIC DNA]</scope>
    <source>
        <strain evidence="2">cv. 93-11</strain>
    </source>
</reference>
<accession>B8AAE7</accession>
<dbReference type="AlphaFoldDB" id="B8AAE7"/>
<keyword evidence="2" id="KW-1185">Reference proteome</keyword>
<dbReference type="EMBL" id="CM000126">
    <property type="protein sequence ID" value="EEC71590.1"/>
    <property type="molecule type" value="Genomic_DNA"/>
</dbReference>
<sequence length="82" mass="9106">MALAASAAAQLRCCASTVDDGVVDAAVFRHAAWHRRHLRPHRWMLPDLLLIAAWVPPPIRRCHRAPPRRPEHAAMAALDMGT</sequence>
<name>B8AAE7_ORYSI</name>